<reference evidence="2 3" key="1">
    <citation type="journal article" date="2014" name="Genome Announc.">
        <title>Draft Genome Sequence of the Carrageenan-Degrading Bacterium Cellulophaga sp. Strain KL-A, Isolated from Decaying Marine Algae.</title>
        <authorList>
            <person name="Shan D."/>
            <person name="Ying J."/>
            <person name="Li X."/>
            <person name="Gao Z."/>
            <person name="Wei G."/>
            <person name="Shao Z."/>
        </authorList>
    </citation>
    <scope>NUCLEOTIDE SEQUENCE [LARGE SCALE GENOMIC DNA]</scope>
    <source>
        <strain evidence="2 3">KL-A</strain>
    </source>
</reference>
<keyword evidence="3" id="KW-1185">Reference proteome</keyword>
<dbReference type="Proteomes" id="UP000019275">
    <property type="component" value="Unassembled WGS sequence"/>
</dbReference>
<protein>
    <submittedName>
        <fullName evidence="2">ATPase-like protein</fullName>
    </submittedName>
</protein>
<evidence type="ECO:0000313" key="2">
    <source>
        <dbReference type="EMBL" id="EWH13392.1"/>
    </source>
</evidence>
<dbReference type="InterPro" id="IPR027417">
    <property type="entry name" value="P-loop_NTPase"/>
</dbReference>
<organism evidence="2 3">
    <name type="scientific">Cellulophaga geojensis KL-A</name>
    <dbReference type="NCBI Taxonomy" id="1328323"/>
    <lineage>
        <taxon>Bacteria</taxon>
        <taxon>Pseudomonadati</taxon>
        <taxon>Bacteroidota</taxon>
        <taxon>Flavobacteriia</taxon>
        <taxon>Flavobacteriales</taxon>
        <taxon>Flavobacteriaceae</taxon>
        <taxon>Cellulophaga</taxon>
    </lineage>
</organism>
<evidence type="ECO:0000313" key="3">
    <source>
        <dbReference type="Proteomes" id="UP000019275"/>
    </source>
</evidence>
<sequence>MKPKKIVITGGPSTGKTTVINKIDALGYTCLHEISRDVTLAAREEGITQLFLTNPLLFSDKLLEGRIKQYQNANELNKDIVFLDRGVPDVVAYLNGTDIAYGDNYNQACTNTKYDVVFIFPPWEEIHSNDNERYEDFEEAKRLHNLLDKTYRDFGYTPIIVPTGTVEERTNFILKTLNIS</sequence>
<feature type="domain" description="NadR/Ttd14 AAA" evidence="1">
    <location>
        <begin position="5"/>
        <end position="169"/>
    </location>
</feature>
<proteinExistence type="predicted"/>
<dbReference type="Pfam" id="PF13521">
    <property type="entry name" value="AAA_28"/>
    <property type="match status" value="1"/>
</dbReference>
<evidence type="ECO:0000259" key="1">
    <source>
        <dbReference type="Pfam" id="PF13521"/>
    </source>
</evidence>
<dbReference type="RefSeq" id="WP_013622737.1">
    <property type="nucleotide sequence ID" value="NZ_ARZX01000011.1"/>
</dbReference>
<accession>A0ABN0RN99</accession>
<name>A0ABN0RN99_9FLAO</name>
<dbReference type="SUPFAM" id="SSF52540">
    <property type="entry name" value="P-loop containing nucleoside triphosphate hydrolases"/>
    <property type="match status" value="1"/>
</dbReference>
<dbReference type="EMBL" id="ARZX01000011">
    <property type="protein sequence ID" value="EWH13392.1"/>
    <property type="molecule type" value="Genomic_DNA"/>
</dbReference>
<dbReference type="InterPro" id="IPR038727">
    <property type="entry name" value="NadR/Ttd14_AAA_dom"/>
</dbReference>
<dbReference type="Gene3D" id="3.40.50.300">
    <property type="entry name" value="P-loop containing nucleotide triphosphate hydrolases"/>
    <property type="match status" value="1"/>
</dbReference>
<comment type="caution">
    <text evidence="2">The sequence shown here is derived from an EMBL/GenBank/DDBJ whole genome shotgun (WGS) entry which is preliminary data.</text>
</comment>
<gene>
    <name evidence="2" type="ORF">KLA_09689</name>
</gene>